<keyword evidence="9" id="KW-1185">Reference proteome</keyword>
<feature type="transmembrane region" description="Helical" evidence="6">
    <location>
        <begin position="217"/>
        <end position="244"/>
    </location>
</feature>
<dbReference type="InterPro" id="IPR011016">
    <property type="entry name" value="Znf_RING-CH"/>
</dbReference>
<dbReference type="GO" id="GO:0008270">
    <property type="term" value="F:zinc ion binding"/>
    <property type="evidence" value="ECO:0007669"/>
    <property type="project" value="UniProtKB-KW"/>
</dbReference>
<dbReference type="PANTHER" id="PTHR45931">
    <property type="entry name" value="SI:CH211-59O9.10"/>
    <property type="match status" value="1"/>
</dbReference>
<keyword evidence="1" id="KW-0479">Metal-binding</keyword>
<keyword evidence="3" id="KW-0862">Zinc</keyword>
<keyword evidence="6" id="KW-1133">Transmembrane helix</keyword>
<dbReference type="SMART" id="SM00184">
    <property type="entry name" value="RING"/>
    <property type="match status" value="1"/>
</dbReference>
<dbReference type="PROSITE" id="PS50089">
    <property type="entry name" value="ZF_RING_2"/>
    <property type="match status" value="1"/>
</dbReference>
<name>A0AAD1XBH1_EUPCR</name>
<keyword evidence="6" id="KW-0812">Transmembrane</keyword>
<evidence type="ECO:0000256" key="6">
    <source>
        <dbReference type="SAM" id="Phobius"/>
    </source>
</evidence>
<proteinExistence type="predicted"/>
<evidence type="ECO:0000256" key="1">
    <source>
        <dbReference type="ARBA" id="ARBA00022723"/>
    </source>
</evidence>
<accession>A0AAD1XBH1</accession>
<protein>
    <recommendedName>
        <fullName evidence="7">RING-type domain-containing protein</fullName>
    </recommendedName>
</protein>
<evidence type="ECO:0000256" key="4">
    <source>
        <dbReference type="PROSITE-ProRule" id="PRU00175"/>
    </source>
</evidence>
<gene>
    <name evidence="8" type="ORF">ECRASSUSDP1_LOCUS11487</name>
</gene>
<feature type="domain" description="RING-type" evidence="7">
    <location>
        <begin position="325"/>
        <end position="368"/>
    </location>
</feature>
<evidence type="ECO:0000256" key="3">
    <source>
        <dbReference type="ARBA" id="ARBA00022833"/>
    </source>
</evidence>
<evidence type="ECO:0000259" key="7">
    <source>
        <dbReference type="PROSITE" id="PS50089"/>
    </source>
</evidence>
<comment type="caution">
    <text evidence="8">The sequence shown here is derived from an EMBL/GenBank/DDBJ whole genome shotgun (WGS) entry which is preliminary data.</text>
</comment>
<dbReference type="SUPFAM" id="SSF57850">
    <property type="entry name" value="RING/U-box"/>
    <property type="match status" value="1"/>
</dbReference>
<feature type="region of interest" description="Disordered" evidence="5">
    <location>
        <begin position="1"/>
        <end position="26"/>
    </location>
</feature>
<feature type="transmembrane region" description="Helical" evidence="6">
    <location>
        <begin position="256"/>
        <end position="288"/>
    </location>
</feature>
<dbReference type="EMBL" id="CAMPGE010011343">
    <property type="protein sequence ID" value="CAI2370179.1"/>
    <property type="molecule type" value="Genomic_DNA"/>
</dbReference>
<dbReference type="Proteomes" id="UP001295684">
    <property type="component" value="Unassembled WGS sequence"/>
</dbReference>
<keyword evidence="2 4" id="KW-0863">Zinc-finger</keyword>
<dbReference type="InterPro" id="IPR001841">
    <property type="entry name" value="Znf_RING"/>
</dbReference>
<dbReference type="PANTHER" id="PTHR45931:SF3">
    <property type="entry name" value="RING ZINC FINGER-CONTAINING PROTEIN"/>
    <property type="match status" value="1"/>
</dbReference>
<evidence type="ECO:0000313" key="8">
    <source>
        <dbReference type="EMBL" id="CAI2370179.1"/>
    </source>
</evidence>
<dbReference type="GO" id="GO:0005634">
    <property type="term" value="C:nucleus"/>
    <property type="evidence" value="ECO:0007669"/>
    <property type="project" value="TreeGrafter"/>
</dbReference>
<dbReference type="GO" id="GO:0006511">
    <property type="term" value="P:ubiquitin-dependent protein catabolic process"/>
    <property type="evidence" value="ECO:0007669"/>
    <property type="project" value="TreeGrafter"/>
</dbReference>
<dbReference type="InterPro" id="IPR013083">
    <property type="entry name" value="Znf_RING/FYVE/PHD"/>
</dbReference>
<dbReference type="GO" id="GO:0061630">
    <property type="term" value="F:ubiquitin protein ligase activity"/>
    <property type="evidence" value="ECO:0007669"/>
    <property type="project" value="TreeGrafter"/>
</dbReference>
<dbReference type="InterPro" id="IPR051834">
    <property type="entry name" value="RING_finger_E3_ligase"/>
</dbReference>
<feature type="transmembrane region" description="Helical" evidence="6">
    <location>
        <begin position="150"/>
        <end position="174"/>
    </location>
</feature>
<sequence length="382" mass="44312">MERTNSEIGGRIQAEKGVGNRSQISGRLSVNRKVPVDLKEFEEEKSKSCPKSNFKRENSQISLIKIVLKKIINNKNICCQSRHQDIENNNSNTEALRDEFTAHYRRNLGNIQIRNRANSAEQSPVIDLTIRPRRNSRCVTRRLEDEDWSAINVGTIKSICDFICFIPVLILYLLNSGDDCGIGMNNIILVEIILRLCFFNCIRLVLLALAKYWRPAFYGYTVFAILKFFLMLFLNLVLIILFSISSGNCKKESVMIWIASLLLCVLSTIEILSRICFVVFTLLLLNYLSHNRRKTRPKVRNKKFLQRLPKFKQLKINEYKEDKECIICLCKFDTKSPPIFLPCGNNHMFHRPCIKSWLRRKPNCPICKRAVTRRNINNACTV</sequence>
<keyword evidence="6" id="KW-0472">Membrane</keyword>
<dbReference type="AlphaFoldDB" id="A0AAD1XBH1"/>
<organism evidence="8 9">
    <name type="scientific">Euplotes crassus</name>
    <dbReference type="NCBI Taxonomy" id="5936"/>
    <lineage>
        <taxon>Eukaryota</taxon>
        <taxon>Sar</taxon>
        <taxon>Alveolata</taxon>
        <taxon>Ciliophora</taxon>
        <taxon>Intramacronucleata</taxon>
        <taxon>Spirotrichea</taxon>
        <taxon>Hypotrichia</taxon>
        <taxon>Euplotida</taxon>
        <taxon>Euplotidae</taxon>
        <taxon>Moneuplotes</taxon>
    </lineage>
</organism>
<evidence type="ECO:0000313" key="9">
    <source>
        <dbReference type="Proteomes" id="UP001295684"/>
    </source>
</evidence>
<dbReference type="SMART" id="SM00744">
    <property type="entry name" value="RINGv"/>
    <property type="match status" value="1"/>
</dbReference>
<feature type="transmembrane region" description="Helical" evidence="6">
    <location>
        <begin position="186"/>
        <end position="210"/>
    </location>
</feature>
<reference evidence="8" key="1">
    <citation type="submission" date="2023-07" db="EMBL/GenBank/DDBJ databases">
        <authorList>
            <consortium name="AG Swart"/>
            <person name="Singh M."/>
            <person name="Singh A."/>
            <person name="Seah K."/>
            <person name="Emmerich C."/>
        </authorList>
    </citation>
    <scope>NUCLEOTIDE SEQUENCE</scope>
    <source>
        <strain evidence="8">DP1</strain>
    </source>
</reference>
<dbReference type="Gene3D" id="3.30.40.10">
    <property type="entry name" value="Zinc/RING finger domain, C3HC4 (zinc finger)"/>
    <property type="match status" value="1"/>
</dbReference>
<dbReference type="Pfam" id="PF13639">
    <property type="entry name" value="zf-RING_2"/>
    <property type="match status" value="1"/>
</dbReference>
<evidence type="ECO:0000256" key="5">
    <source>
        <dbReference type="SAM" id="MobiDB-lite"/>
    </source>
</evidence>
<evidence type="ECO:0000256" key="2">
    <source>
        <dbReference type="ARBA" id="ARBA00022771"/>
    </source>
</evidence>